<feature type="transmembrane region" description="Helical" evidence="1">
    <location>
        <begin position="272"/>
        <end position="305"/>
    </location>
</feature>
<dbReference type="OrthoDB" id="3251757at2"/>
<feature type="transmembrane region" description="Helical" evidence="1">
    <location>
        <begin position="369"/>
        <end position="386"/>
    </location>
</feature>
<dbReference type="Pfam" id="PF20176">
    <property type="entry name" value="DUF6541"/>
    <property type="match status" value="1"/>
</dbReference>
<evidence type="ECO:0000256" key="1">
    <source>
        <dbReference type="SAM" id="Phobius"/>
    </source>
</evidence>
<feature type="transmembrane region" description="Helical" evidence="1">
    <location>
        <begin position="97"/>
        <end position="115"/>
    </location>
</feature>
<feature type="transmembrane region" description="Helical" evidence="1">
    <location>
        <begin position="317"/>
        <end position="337"/>
    </location>
</feature>
<keyword evidence="1" id="KW-0812">Transmembrane</keyword>
<dbReference type="Proteomes" id="UP000320876">
    <property type="component" value="Unassembled WGS sequence"/>
</dbReference>
<feature type="transmembrane region" description="Helical" evidence="1">
    <location>
        <begin position="28"/>
        <end position="47"/>
    </location>
</feature>
<sequence>MNVLLVLLAFWLPGLAVGAAIRLRGWTLAAAAPALTFGTVAIGILVLGKLGITWNLLNIALWAGVVALLLGAISYLLYRRRPDRGEEDQPRPLTDHLLIGAGVLAGMAVGAVAFLRGIGGLGRISQEWDASFHANAVRWIAETGSALPSNLGTIANQPDNAGYFYPDTYHALLAPLFGMAGLDVPQLLNIAALAVVLAWPLGIAALTAAWRMPPLAVAGAAAISTWFTAFPYDSLARGPLWPYVAGVALVPAVLAIARHLLVPRGLAGPLGIALAVAGLVGLHTSLAFVVTPYLLLILVAVLMGWERIEWRRAAPGLVTTVLLGGALAAPVALPALTSASGVTDATWKSEASVSEGFGQMVTFSPMASFPQWWIGLPALAGVFLLVKHRRMMWVVGAYLLFGGLFAATVSMETDLIHTLTGPFYNDHWRIAALVPLAGAVAFGQFLSSSASAVTGKLTSWRSGWDRPLVPVAVAVAIGLVLGLLGNGGYIGRNDSWLARIYTDGPTVSSDERAAYEWLAERVGPEEPVMNDSDDGSVWMYALAGVRPVIWTYYGPEEGSDTSYLERHFNELDTDARARQVLDDLGVRYVLLGKGFVRDSKERAEALTGLDTDDRFTEVYRNPGAVVYAIEGQRDAVSPN</sequence>
<feature type="transmembrane region" description="Helical" evidence="1">
    <location>
        <begin position="430"/>
        <end position="447"/>
    </location>
</feature>
<accession>A0A542DMS5</accession>
<comment type="caution">
    <text evidence="2">The sequence shown here is derived from an EMBL/GenBank/DDBJ whole genome shotgun (WGS) entry which is preliminary data.</text>
</comment>
<evidence type="ECO:0000313" key="2">
    <source>
        <dbReference type="EMBL" id="TQJ04379.1"/>
    </source>
</evidence>
<feature type="transmembrane region" description="Helical" evidence="1">
    <location>
        <begin position="393"/>
        <end position="410"/>
    </location>
</feature>
<organism evidence="2 3">
    <name type="scientific">Amycolatopsis cihanbeyliensis</name>
    <dbReference type="NCBI Taxonomy" id="1128664"/>
    <lineage>
        <taxon>Bacteria</taxon>
        <taxon>Bacillati</taxon>
        <taxon>Actinomycetota</taxon>
        <taxon>Actinomycetes</taxon>
        <taxon>Pseudonocardiales</taxon>
        <taxon>Pseudonocardiaceae</taxon>
        <taxon>Amycolatopsis</taxon>
    </lineage>
</organism>
<evidence type="ECO:0000313" key="3">
    <source>
        <dbReference type="Proteomes" id="UP000320876"/>
    </source>
</evidence>
<dbReference type="EMBL" id="VFML01000001">
    <property type="protein sequence ID" value="TQJ04379.1"/>
    <property type="molecule type" value="Genomic_DNA"/>
</dbReference>
<dbReference type="AlphaFoldDB" id="A0A542DMS5"/>
<evidence type="ECO:0008006" key="4">
    <source>
        <dbReference type="Google" id="ProtNLM"/>
    </source>
</evidence>
<keyword evidence="3" id="KW-1185">Reference proteome</keyword>
<feature type="transmembrane region" description="Helical" evidence="1">
    <location>
        <begin position="59"/>
        <end position="77"/>
    </location>
</feature>
<protein>
    <recommendedName>
        <fullName evidence="4">4-amino-4-deoxy-L-arabinose transferase-like glycosyltransferase</fullName>
    </recommendedName>
</protein>
<feature type="transmembrane region" description="Helical" evidence="1">
    <location>
        <begin position="215"/>
        <end position="233"/>
    </location>
</feature>
<proteinExistence type="predicted"/>
<gene>
    <name evidence="2" type="ORF">FB471_4168</name>
</gene>
<keyword evidence="1" id="KW-1133">Transmembrane helix</keyword>
<reference evidence="2 3" key="1">
    <citation type="submission" date="2019-06" db="EMBL/GenBank/DDBJ databases">
        <title>Sequencing the genomes of 1000 actinobacteria strains.</title>
        <authorList>
            <person name="Klenk H.-P."/>
        </authorList>
    </citation>
    <scope>NUCLEOTIDE SEQUENCE [LARGE SCALE GENOMIC DNA]</scope>
    <source>
        <strain evidence="2 3">DSM 45679</strain>
    </source>
</reference>
<keyword evidence="1" id="KW-0472">Membrane</keyword>
<feature type="transmembrane region" description="Helical" evidence="1">
    <location>
        <begin position="187"/>
        <end position="209"/>
    </location>
</feature>
<feature type="transmembrane region" description="Helical" evidence="1">
    <location>
        <begin position="240"/>
        <end position="260"/>
    </location>
</feature>
<name>A0A542DMS5_AMYCI</name>
<dbReference type="RefSeq" id="WP_142000060.1">
    <property type="nucleotide sequence ID" value="NZ_VFML01000001.1"/>
</dbReference>
<feature type="transmembrane region" description="Helical" evidence="1">
    <location>
        <begin position="468"/>
        <end position="490"/>
    </location>
</feature>
<dbReference type="InterPro" id="IPR046671">
    <property type="entry name" value="DUF6541"/>
</dbReference>